<keyword evidence="12" id="KW-1185">Reference proteome</keyword>
<accession>A0A6V8PPJ9</accession>
<dbReference type="Proteomes" id="UP000576480">
    <property type="component" value="Unassembled WGS sequence"/>
</dbReference>
<dbReference type="SUPFAM" id="SSF55785">
    <property type="entry name" value="PYP-like sensor domain (PAS domain)"/>
    <property type="match status" value="1"/>
</dbReference>
<dbReference type="SMART" id="SM00387">
    <property type="entry name" value="HATPase_c"/>
    <property type="match status" value="1"/>
</dbReference>
<proteinExistence type="predicted"/>
<evidence type="ECO:0000313" key="7">
    <source>
        <dbReference type="EMBL" id="GFP25462.1"/>
    </source>
</evidence>
<dbReference type="GO" id="GO:0000160">
    <property type="term" value="P:phosphorelay signal transduction system"/>
    <property type="evidence" value="ECO:0007669"/>
    <property type="project" value="UniProtKB-KW"/>
</dbReference>
<evidence type="ECO:0000313" key="9">
    <source>
        <dbReference type="EMBL" id="GFP34569.1"/>
    </source>
</evidence>
<dbReference type="Proteomes" id="UP000591948">
    <property type="component" value="Unassembled WGS sequence"/>
</dbReference>
<keyword evidence="4" id="KW-0902">Two-component regulatory system</keyword>
<dbReference type="EMBL" id="BLRY01000002">
    <property type="protein sequence ID" value="GFP26633.1"/>
    <property type="molecule type" value="Genomic_DNA"/>
</dbReference>
<dbReference type="Gene3D" id="3.30.450.20">
    <property type="entry name" value="PAS domain"/>
    <property type="match status" value="1"/>
</dbReference>
<feature type="domain" description="Histidine kinase" evidence="6">
    <location>
        <begin position="279"/>
        <end position="473"/>
    </location>
</feature>
<keyword evidence="3 9" id="KW-0418">Kinase</keyword>
<dbReference type="RefSeq" id="WP_176229324.1">
    <property type="nucleotide sequence ID" value="NZ_BLRY01000002.1"/>
</dbReference>
<evidence type="ECO:0000256" key="2">
    <source>
        <dbReference type="ARBA" id="ARBA00012438"/>
    </source>
</evidence>
<dbReference type="Pfam" id="PF07568">
    <property type="entry name" value="HisKA_2"/>
    <property type="match status" value="1"/>
</dbReference>
<evidence type="ECO:0000313" key="10">
    <source>
        <dbReference type="Proteomes" id="UP000543224"/>
    </source>
</evidence>
<dbReference type="Gene3D" id="3.30.450.280">
    <property type="entry name" value="GAF domain"/>
    <property type="match status" value="1"/>
</dbReference>
<dbReference type="GO" id="GO:0004673">
    <property type="term" value="F:protein histidine kinase activity"/>
    <property type="evidence" value="ECO:0007669"/>
    <property type="project" value="UniProtKB-EC"/>
</dbReference>
<evidence type="ECO:0000256" key="4">
    <source>
        <dbReference type="ARBA" id="ARBA00023012"/>
    </source>
</evidence>
<dbReference type="Proteomes" id="UP000543224">
    <property type="component" value="Unassembled WGS sequence"/>
</dbReference>
<evidence type="ECO:0000259" key="6">
    <source>
        <dbReference type="PROSITE" id="PS50109"/>
    </source>
</evidence>
<dbReference type="PRINTS" id="PR00344">
    <property type="entry name" value="BCTRLSENSOR"/>
</dbReference>
<evidence type="ECO:0000256" key="1">
    <source>
        <dbReference type="ARBA" id="ARBA00000085"/>
    </source>
</evidence>
<dbReference type="InterPro" id="IPR035965">
    <property type="entry name" value="PAS-like_dom_sf"/>
</dbReference>
<evidence type="ECO:0000313" key="12">
    <source>
        <dbReference type="Proteomes" id="UP000591948"/>
    </source>
</evidence>
<evidence type="ECO:0000256" key="5">
    <source>
        <dbReference type="SAM" id="MobiDB-lite"/>
    </source>
</evidence>
<dbReference type="InterPro" id="IPR036890">
    <property type="entry name" value="HATPase_C_sf"/>
</dbReference>
<evidence type="ECO:0000313" key="8">
    <source>
        <dbReference type="EMBL" id="GFP26633.1"/>
    </source>
</evidence>
<protein>
    <recommendedName>
        <fullName evidence="2">histidine kinase</fullName>
        <ecNumber evidence="2">2.7.13.3</ecNumber>
    </recommendedName>
</protein>
<dbReference type="PROSITE" id="PS50109">
    <property type="entry name" value="HIS_KIN"/>
    <property type="match status" value="1"/>
</dbReference>
<dbReference type="InterPro" id="IPR038424">
    <property type="entry name" value="H_kinase_PdtaS_GAF_sf"/>
</dbReference>
<keyword evidence="3 9" id="KW-0808">Transferase</keyword>
<feature type="compositionally biased region" description="Basic and acidic residues" evidence="5">
    <location>
        <begin position="474"/>
        <end position="490"/>
    </location>
</feature>
<dbReference type="InterPro" id="IPR011495">
    <property type="entry name" value="Sig_transdc_His_kin_sub2_dim/P"/>
</dbReference>
<reference evidence="10 11" key="1">
    <citation type="journal article" date="2020" name="Front. Microbiol.">
        <title>Single-cell genomics of novel Actinobacteria with the Wood-Ljungdahl pathway discovered in a serpentinizing system.</title>
        <authorList>
            <person name="Merino N."/>
            <person name="Kawai M."/>
            <person name="Boyd E.S."/>
            <person name="Colman D.R."/>
            <person name="McGlynn S.E."/>
            <person name="Nealson K.H."/>
            <person name="Kurokawa K."/>
            <person name="Hongoh Y."/>
        </authorList>
    </citation>
    <scope>NUCLEOTIDE SEQUENCE [LARGE SCALE GENOMIC DNA]</scope>
    <source>
        <strain evidence="7 10">S25</strain>
        <strain evidence="8 12">S33</strain>
        <strain evidence="9 11">S43</strain>
    </source>
</reference>
<dbReference type="EC" id="2.7.13.3" evidence="2"/>
<evidence type="ECO:0000256" key="3">
    <source>
        <dbReference type="ARBA" id="ARBA00022777"/>
    </source>
</evidence>
<dbReference type="InterPro" id="IPR004358">
    <property type="entry name" value="Sig_transdc_His_kin-like_C"/>
</dbReference>
<dbReference type="InterPro" id="IPR022066">
    <property type="entry name" value="PdtaS_GAF"/>
</dbReference>
<dbReference type="InterPro" id="IPR005467">
    <property type="entry name" value="His_kinase_dom"/>
</dbReference>
<dbReference type="Gene3D" id="3.30.565.10">
    <property type="entry name" value="Histidine kinase-like ATPase, C-terminal domain"/>
    <property type="match status" value="1"/>
</dbReference>
<dbReference type="EMBL" id="BLSB01000011">
    <property type="protein sequence ID" value="GFP34569.1"/>
    <property type="molecule type" value="Genomic_DNA"/>
</dbReference>
<evidence type="ECO:0000313" key="11">
    <source>
        <dbReference type="Proteomes" id="UP000576480"/>
    </source>
</evidence>
<feature type="region of interest" description="Disordered" evidence="5">
    <location>
        <begin position="473"/>
        <end position="499"/>
    </location>
</feature>
<dbReference type="InterPro" id="IPR003594">
    <property type="entry name" value="HATPase_dom"/>
</dbReference>
<comment type="caution">
    <text evidence="9">The sequence shown here is derived from an EMBL/GenBank/DDBJ whole genome shotgun (WGS) entry which is preliminary data.</text>
</comment>
<organism evidence="9 11">
    <name type="scientific">Candidatus Hakubella thermalkaliphila</name>
    <dbReference type="NCBI Taxonomy" id="2754717"/>
    <lineage>
        <taxon>Bacteria</taxon>
        <taxon>Bacillati</taxon>
        <taxon>Actinomycetota</taxon>
        <taxon>Actinomycetota incertae sedis</taxon>
        <taxon>Candidatus Hakubellales</taxon>
        <taxon>Candidatus Hakubellaceae</taxon>
        <taxon>Candidatus Hakubella</taxon>
    </lineage>
</organism>
<comment type="catalytic activity">
    <reaction evidence="1">
        <text>ATP + protein L-histidine = ADP + protein N-phospho-L-histidine.</text>
        <dbReference type="EC" id="2.7.13.3"/>
    </reaction>
</comment>
<dbReference type="Pfam" id="PF12282">
    <property type="entry name" value="GAF_PdtaS"/>
    <property type="match status" value="1"/>
</dbReference>
<dbReference type="PANTHER" id="PTHR43065:SF23">
    <property type="entry name" value="SENSOR HISTIDINE KINASE PDTAS"/>
    <property type="match status" value="1"/>
</dbReference>
<gene>
    <name evidence="7" type="ORF">HKBW3S25_00934</name>
    <name evidence="8" type="ORF">HKBW3S33_00048</name>
    <name evidence="9" type="ORF">HKBW3S43_00362</name>
</gene>
<dbReference type="Pfam" id="PF02518">
    <property type="entry name" value="HATPase_c"/>
    <property type="match status" value="1"/>
</dbReference>
<sequence length="499" mass="56121">MIQEICQKHTDLSSKEIDILNTVSKNLQLVADLYYSDILLYCRIRGGSGLVVVDEIRPRTAESVYSCSQVGRTVEMDPEGAIPQAFLQGKRIRSRSESLPDGYVADIEATPIKREHEVIAVYARMGKVVHPQRPGRKPLTYSDIAEKLSQMIYQGKLHEIDISSFRTHGDGLIEVDQTGRITFVSPNAVSTYRKLGLQDNLLGMKIDELGLDESVIMEALRGMLPREKEVSERGAVVQKKAIPLFQDDKVIGALAIVRDITDLRQKDRVIKIKEITLQEIHHRIKNNLQAVSSLLRMQARRARNEEAKEVLSKAINRISIIATVHDLLAKGKGEYVDFSHILKQVLEMMKASLGDENKEVSFELRGRGFSIPADDMISLTLVITELVQNATEHAFIGRQEGKVLIDFHDDSQMAWVEVRDDGVGLPPGFGLHSGESLGFQIVRTLVEEELGGYIRIRSDRRGTSVKIYLPTFNESHREKKDKEEKKEINEKAQSSSSGR</sequence>
<dbReference type="AlphaFoldDB" id="A0A6V8PPJ9"/>
<dbReference type="EMBL" id="BLRX01000096">
    <property type="protein sequence ID" value="GFP25462.1"/>
    <property type="molecule type" value="Genomic_DNA"/>
</dbReference>
<name>A0A6V8PPJ9_9ACTN</name>
<dbReference type="SUPFAM" id="SSF55874">
    <property type="entry name" value="ATPase domain of HSP90 chaperone/DNA topoisomerase II/histidine kinase"/>
    <property type="match status" value="1"/>
</dbReference>
<dbReference type="PANTHER" id="PTHR43065">
    <property type="entry name" value="SENSOR HISTIDINE KINASE"/>
    <property type="match status" value="1"/>
</dbReference>